<keyword evidence="1" id="KW-0812">Transmembrane</keyword>
<gene>
    <name evidence="2" type="ORF">LARV_02112</name>
</gene>
<feature type="transmembrane region" description="Helical" evidence="1">
    <location>
        <begin position="214"/>
        <end position="239"/>
    </location>
</feature>
<dbReference type="EMBL" id="DF967972">
    <property type="protein sequence ID" value="GAP14344.1"/>
    <property type="molecule type" value="Genomic_DNA"/>
</dbReference>
<keyword evidence="3" id="KW-1185">Reference proteome</keyword>
<name>A0A0S7BJ08_9CHLR</name>
<feature type="transmembrane region" description="Helical" evidence="1">
    <location>
        <begin position="143"/>
        <end position="167"/>
    </location>
</feature>
<dbReference type="STRING" id="360412.LARV_02112"/>
<dbReference type="OrthoDB" id="162956at2"/>
<reference evidence="2" key="1">
    <citation type="submission" date="2015-07" db="EMBL/GenBank/DDBJ databases">
        <title>Draft Genome Sequences of Anaerolinea thermolimosa IMO-1, Bellilinea caldifistulae GOMI-1, Leptolinea tardivitalis YMTK-2, Levilinea saccharolytica KIBI-1,Longilinea arvoryzae KOME-1, Previously Described as Members of the Anaerolineaceae (Chloroflexi).</title>
        <authorList>
            <person name="Sekiguchi Y."/>
            <person name="Ohashi A."/>
            <person name="Matsuura N."/>
            <person name="Tourlousse M.D."/>
        </authorList>
    </citation>
    <scope>NUCLEOTIDE SEQUENCE [LARGE SCALE GENOMIC DNA]</scope>
    <source>
        <strain evidence="2">KOME-1</strain>
    </source>
</reference>
<feature type="transmembrane region" description="Helical" evidence="1">
    <location>
        <begin position="39"/>
        <end position="57"/>
    </location>
</feature>
<sequence length="252" mass="27636">MPVPVDGLVFFALSLALFWVVQRWLHRELQAVLLLLTRNPSAAIGIFSLLFFPGVLLHETSHFLMARLLGVRTGKFSLIPQTTPQGSLRLGYVETARADWLRDTLIGMAPLLTGGVLIAWLGLSRLQLLPVGTAILTSNWKDLPGLLSGVFSVTDFWLWFYLAFAVSSTMLPSASDRQAWLPLGLVLLGLLIIAITAGAGMWMLENLAPGLNQILRGLSALFSVSLVVHLILGIPIWLFRLLICQMTGLQVV</sequence>
<keyword evidence="1" id="KW-0472">Membrane</keyword>
<proteinExistence type="predicted"/>
<dbReference type="RefSeq" id="WP_075073608.1">
    <property type="nucleotide sequence ID" value="NZ_DF967972.1"/>
</dbReference>
<evidence type="ECO:0000313" key="2">
    <source>
        <dbReference type="EMBL" id="GAP14344.1"/>
    </source>
</evidence>
<evidence type="ECO:0000256" key="1">
    <source>
        <dbReference type="SAM" id="Phobius"/>
    </source>
</evidence>
<keyword evidence="1" id="KW-1133">Transmembrane helix</keyword>
<feature type="transmembrane region" description="Helical" evidence="1">
    <location>
        <begin position="179"/>
        <end position="202"/>
    </location>
</feature>
<evidence type="ECO:0000313" key="3">
    <source>
        <dbReference type="Proteomes" id="UP000055060"/>
    </source>
</evidence>
<dbReference type="Proteomes" id="UP000055060">
    <property type="component" value="Unassembled WGS sequence"/>
</dbReference>
<organism evidence="2">
    <name type="scientific">Longilinea arvoryzae</name>
    <dbReference type="NCBI Taxonomy" id="360412"/>
    <lineage>
        <taxon>Bacteria</taxon>
        <taxon>Bacillati</taxon>
        <taxon>Chloroflexota</taxon>
        <taxon>Anaerolineae</taxon>
        <taxon>Anaerolineales</taxon>
        <taxon>Anaerolineaceae</taxon>
        <taxon>Longilinea</taxon>
    </lineage>
</organism>
<feature type="transmembrane region" description="Helical" evidence="1">
    <location>
        <begin position="105"/>
        <end position="123"/>
    </location>
</feature>
<protein>
    <submittedName>
        <fullName evidence="2">Uncharacterized protein</fullName>
    </submittedName>
</protein>
<dbReference type="AlphaFoldDB" id="A0A0S7BJ08"/>
<accession>A0A0S7BJ08</accession>